<reference evidence="2 3" key="1">
    <citation type="submission" date="2018-07" db="EMBL/GenBank/DDBJ databases">
        <title>New species, Clostridium PI-S10-A1B.</title>
        <authorList>
            <person name="Krishna G."/>
            <person name="Summeta K."/>
            <person name="Shikha S."/>
            <person name="Prabhu P.B."/>
            <person name="Suresh K."/>
        </authorList>
    </citation>
    <scope>NUCLEOTIDE SEQUENCE [LARGE SCALE GENOMIC DNA]</scope>
    <source>
        <strain evidence="2 3">PI-S10-A1B</strain>
    </source>
</reference>
<dbReference type="PANTHER" id="PTHR40076:SF1">
    <property type="entry name" value="MEMBRANE PROTEIN"/>
    <property type="match status" value="1"/>
</dbReference>
<comment type="caution">
    <text evidence="2">The sequence shown here is derived from an EMBL/GenBank/DDBJ whole genome shotgun (WGS) entry which is preliminary data.</text>
</comment>
<feature type="transmembrane region" description="Helical" evidence="1">
    <location>
        <begin position="161"/>
        <end position="184"/>
    </location>
</feature>
<feature type="transmembrane region" description="Helical" evidence="1">
    <location>
        <begin position="218"/>
        <end position="242"/>
    </location>
</feature>
<dbReference type="EMBL" id="QOHO01000053">
    <property type="protein sequence ID" value="RFZ77735.1"/>
    <property type="molecule type" value="Genomic_DNA"/>
</dbReference>
<feature type="transmembrane region" description="Helical" evidence="1">
    <location>
        <begin position="74"/>
        <end position="95"/>
    </location>
</feature>
<keyword evidence="1" id="KW-0812">Transmembrane</keyword>
<feature type="transmembrane region" description="Helical" evidence="1">
    <location>
        <begin position="128"/>
        <end position="155"/>
    </location>
</feature>
<dbReference type="PANTHER" id="PTHR40076">
    <property type="entry name" value="MEMBRANE PROTEIN-RELATED"/>
    <property type="match status" value="1"/>
</dbReference>
<gene>
    <name evidence="2" type="ORF">DS742_16725</name>
</gene>
<accession>A0A3E2N9N9</accession>
<name>A0A3E2N9N9_9FIRM</name>
<organism evidence="2 3">
    <name type="scientific">Lacrimispora amygdalina</name>
    <dbReference type="NCBI Taxonomy" id="253257"/>
    <lineage>
        <taxon>Bacteria</taxon>
        <taxon>Bacillati</taxon>
        <taxon>Bacillota</taxon>
        <taxon>Clostridia</taxon>
        <taxon>Lachnospirales</taxon>
        <taxon>Lachnospiraceae</taxon>
        <taxon>Lacrimispora</taxon>
    </lineage>
</organism>
<evidence type="ECO:0000313" key="3">
    <source>
        <dbReference type="Proteomes" id="UP000260680"/>
    </source>
</evidence>
<dbReference type="AlphaFoldDB" id="A0A3E2N9N9"/>
<keyword evidence="1" id="KW-1133">Transmembrane helix</keyword>
<evidence type="ECO:0000256" key="1">
    <source>
        <dbReference type="SAM" id="Phobius"/>
    </source>
</evidence>
<dbReference type="Proteomes" id="UP000260680">
    <property type="component" value="Unassembled WGS sequence"/>
</dbReference>
<dbReference type="Pfam" id="PF06161">
    <property type="entry name" value="DUF975"/>
    <property type="match status" value="1"/>
</dbReference>
<evidence type="ECO:0000313" key="2">
    <source>
        <dbReference type="EMBL" id="RFZ77735.1"/>
    </source>
</evidence>
<keyword evidence="1" id="KW-0472">Membrane</keyword>
<sequence>MNCRRCILLKVTSKELKKRAKQKLKGNYGICVGVQLIVGAVMSIIMIMVFFATLIGVILSTGGKPGSGGNMTEYIIIITVVGIAVVLMLVLISLFTPGMIKMFLNISDKEPAKIADLLFGFKNKPHKFIGLNFIIFLLMIVWAIPYYVVLAVAAITNFIPVMVVLLIITYLLLLAGIMITSLYVSQAIFIFVEEPDKGVFQCIRESAELMKGNKGSLFYINLSFMGMIILGYLSFGIGYLWIIPYMYATLTEYYKELKPKKVLHPEGYLYDSSYEALQKQEF</sequence>
<feature type="transmembrane region" description="Helical" evidence="1">
    <location>
        <begin position="28"/>
        <end position="59"/>
    </location>
</feature>
<dbReference type="OrthoDB" id="9784844at2"/>
<dbReference type="InterPro" id="IPR010380">
    <property type="entry name" value="DUF975"/>
</dbReference>
<protein>
    <submittedName>
        <fullName evidence="2">DUF975 family protein</fullName>
    </submittedName>
</protein>
<proteinExistence type="predicted"/>